<accession>A0A1C7MT59</accession>
<keyword evidence="3" id="KW-1185">Reference proteome</keyword>
<organism evidence="2 3">
    <name type="scientific">Grifola frondosa</name>
    <name type="common">Maitake</name>
    <name type="synonym">Polyporus frondosus</name>
    <dbReference type="NCBI Taxonomy" id="5627"/>
    <lineage>
        <taxon>Eukaryota</taxon>
        <taxon>Fungi</taxon>
        <taxon>Dikarya</taxon>
        <taxon>Basidiomycota</taxon>
        <taxon>Agaricomycotina</taxon>
        <taxon>Agaricomycetes</taxon>
        <taxon>Polyporales</taxon>
        <taxon>Grifolaceae</taxon>
        <taxon>Grifola</taxon>
    </lineage>
</organism>
<dbReference type="EMBL" id="LUGG01000002">
    <property type="protein sequence ID" value="OBZ78114.1"/>
    <property type="molecule type" value="Genomic_DNA"/>
</dbReference>
<evidence type="ECO:0000256" key="1">
    <source>
        <dbReference type="SAM" id="MobiDB-lite"/>
    </source>
</evidence>
<proteinExistence type="predicted"/>
<feature type="compositionally biased region" description="Basic and acidic residues" evidence="1">
    <location>
        <begin position="570"/>
        <end position="582"/>
    </location>
</feature>
<gene>
    <name evidence="2" type="ORF">A0H81_01886</name>
</gene>
<dbReference type="Proteomes" id="UP000092993">
    <property type="component" value="Unassembled WGS sequence"/>
</dbReference>
<feature type="compositionally biased region" description="Acidic residues" evidence="1">
    <location>
        <begin position="210"/>
        <end position="219"/>
    </location>
</feature>
<reference evidence="2 3" key="1">
    <citation type="submission" date="2016-03" db="EMBL/GenBank/DDBJ databases">
        <title>Whole genome sequencing of Grifola frondosa 9006-11.</title>
        <authorList>
            <person name="Min B."/>
            <person name="Park H."/>
            <person name="Kim J.-G."/>
            <person name="Cho H."/>
            <person name="Oh Y.-L."/>
            <person name="Kong W.-S."/>
            <person name="Choi I.-G."/>
        </authorList>
    </citation>
    <scope>NUCLEOTIDE SEQUENCE [LARGE SCALE GENOMIC DNA]</scope>
    <source>
        <strain evidence="2 3">9006-11</strain>
    </source>
</reference>
<comment type="caution">
    <text evidence="2">The sequence shown here is derived from an EMBL/GenBank/DDBJ whole genome shotgun (WGS) entry which is preliminary data.</text>
</comment>
<evidence type="ECO:0000313" key="2">
    <source>
        <dbReference type="EMBL" id="OBZ78114.1"/>
    </source>
</evidence>
<feature type="region of interest" description="Disordered" evidence="1">
    <location>
        <begin position="1"/>
        <end position="23"/>
    </location>
</feature>
<name>A0A1C7MT59_GRIFR</name>
<feature type="compositionally biased region" description="Gly residues" evidence="1">
    <location>
        <begin position="289"/>
        <end position="320"/>
    </location>
</feature>
<feature type="region of interest" description="Disordered" evidence="1">
    <location>
        <begin position="558"/>
        <end position="595"/>
    </location>
</feature>
<feature type="region of interest" description="Disordered" evidence="1">
    <location>
        <begin position="459"/>
        <end position="492"/>
    </location>
</feature>
<protein>
    <submittedName>
        <fullName evidence="2">Uncharacterized protein</fullName>
    </submittedName>
</protein>
<feature type="region of interest" description="Disordered" evidence="1">
    <location>
        <begin position="289"/>
        <end position="344"/>
    </location>
</feature>
<feature type="region of interest" description="Disordered" evidence="1">
    <location>
        <begin position="210"/>
        <end position="239"/>
    </location>
</feature>
<feature type="region of interest" description="Disordered" evidence="1">
    <location>
        <begin position="151"/>
        <end position="182"/>
    </location>
</feature>
<dbReference type="AlphaFoldDB" id="A0A1C7MT59"/>
<evidence type="ECO:0000313" key="3">
    <source>
        <dbReference type="Proteomes" id="UP000092993"/>
    </source>
</evidence>
<sequence length="625" mass="67701">MPHKYPFPTKLPPRVSNTSSGSGQTAIHVTAQIGRAEHTVEVLIPMMNDHLARHLIFLSTPGSRRCGHPWSALSVAKRYWSEFFEIRTESGRYTIQSVFRVPYIKWSPGRFRARFELTPHRSLTRRANSNNERQNIYLSVRSRNCRLASIQATGPADSPNSGREFTNAARPTHSHRTRTTKSVDVYSATSLAPPYECRKDVALRAEVLENDDDAADGDEAALTRASPRTGALADTDDDDRVAAQSEQHVDAVYEVYDDAEQAQDERAHRGRGLRAKVTSLDVAGVALVGAGGSRGGGGDGDGGCGWREGGGGAVGRGRAGPGDRKEGEGEGEAEERESTGELGHRVWIGRTPMSAASQCKSSMISYERVVMRPVSARMPETKPATIQRSACGCLEALSCFCDASTTYPEYATVHVPGTHISPQPSSPIQSECAHKVHRVAGLGSRRTRISEYLHLHQHARLPRAPRSPHAAQAPVAATRLTPRPVISSSSLNKKEARISSAWGFSEDDAQGGGTAECDCVWDMVPMRQLDARESARQSLRDLGSSVSLLCMPNDAEHRAAIPKRPQSQKETSEHARATDALRTHSARIGSSGGRTALPARTASALLPSFADVLDEAKDISTLSRA</sequence>